<dbReference type="SUPFAM" id="SSF55729">
    <property type="entry name" value="Acyl-CoA N-acyltransferases (Nat)"/>
    <property type="match status" value="1"/>
</dbReference>
<dbReference type="GeneID" id="90533365"/>
<gene>
    <name evidence="2" type="ORF">NE695_13085</name>
</gene>
<protein>
    <submittedName>
        <fullName evidence="2">N-acetyltransferase</fullName>
    </submittedName>
</protein>
<dbReference type="InterPro" id="IPR016181">
    <property type="entry name" value="Acyl_CoA_acyltransferase"/>
</dbReference>
<dbReference type="Proteomes" id="UP001524473">
    <property type="component" value="Unassembled WGS sequence"/>
</dbReference>
<dbReference type="EMBL" id="JANFZH010000032">
    <property type="protein sequence ID" value="MCQ4840842.1"/>
    <property type="molecule type" value="Genomic_DNA"/>
</dbReference>
<dbReference type="Gene3D" id="3.40.630.30">
    <property type="match status" value="1"/>
</dbReference>
<name>A0ABT1S1P2_9FIRM</name>
<dbReference type="RefSeq" id="WP_187127753.1">
    <property type="nucleotide sequence ID" value="NZ_CABKVV010000014.1"/>
</dbReference>
<evidence type="ECO:0000313" key="3">
    <source>
        <dbReference type="Proteomes" id="UP001524473"/>
    </source>
</evidence>
<dbReference type="PROSITE" id="PS51186">
    <property type="entry name" value="GNAT"/>
    <property type="match status" value="1"/>
</dbReference>
<sequence length="177" mass="20021">MKIETFEIQYLQEAKDALKSAFFRKESDEIFNEWEFAERVLRSEGYLPGLCFIAREKDKIIGYNALTMASIGESKGLALGPLGVRQEYQNQGVGSCLVKESIQRARSAGYPWIVLLGGAYYSRFGFESGQPYGITVSDNPFENAHIQILFLDDKVKNEVSGKLIYCDAFYDERGNLL</sequence>
<reference evidence="2 3" key="1">
    <citation type="submission" date="2022-06" db="EMBL/GenBank/DDBJ databases">
        <title>Isolation of gut microbiota from human fecal samples.</title>
        <authorList>
            <person name="Pamer E.G."/>
            <person name="Barat B."/>
            <person name="Waligurski E."/>
            <person name="Medina S."/>
            <person name="Paddock L."/>
            <person name="Mostad J."/>
        </authorList>
    </citation>
    <scope>NUCLEOTIDE SEQUENCE [LARGE SCALE GENOMIC DNA]</scope>
    <source>
        <strain evidence="2 3">DFI.9.73</strain>
    </source>
</reference>
<evidence type="ECO:0000259" key="1">
    <source>
        <dbReference type="PROSITE" id="PS51186"/>
    </source>
</evidence>
<accession>A0ABT1S1P2</accession>
<dbReference type="InterPro" id="IPR000182">
    <property type="entry name" value="GNAT_dom"/>
</dbReference>
<proteinExistence type="predicted"/>
<dbReference type="Pfam" id="PF00583">
    <property type="entry name" value="Acetyltransf_1"/>
    <property type="match status" value="1"/>
</dbReference>
<evidence type="ECO:0000313" key="2">
    <source>
        <dbReference type="EMBL" id="MCQ4840842.1"/>
    </source>
</evidence>
<organism evidence="2 3">
    <name type="scientific">Neglectibacter timonensis</name>
    <dbReference type="NCBI Taxonomy" id="1776382"/>
    <lineage>
        <taxon>Bacteria</taxon>
        <taxon>Bacillati</taxon>
        <taxon>Bacillota</taxon>
        <taxon>Clostridia</taxon>
        <taxon>Eubacteriales</taxon>
        <taxon>Oscillospiraceae</taxon>
        <taxon>Neglectibacter</taxon>
    </lineage>
</organism>
<comment type="caution">
    <text evidence="2">The sequence shown here is derived from an EMBL/GenBank/DDBJ whole genome shotgun (WGS) entry which is preliminary data.</text>
</comment>
<keyword evidence="3" id="KW-1185">Reference proteome</keyword>
<feature type="domain" description="N-acetyltransferase" evidence="1">
    <location>
        <begin position="1"/>
        <end position="153"/>
    </location>
</feature>
<dbReference type="CDD" id="cd04301">
    <property type="entry name" value="NAT_SF"/>
    <property type="match status" value="1"/>
</dbReference>